<sequence>MAAGGLVLESLFSDSGSVSASDVLNAENTVTIPSSATYRPNWFARRYERLKRHVDSLEGNIRVAREVWANGNEERVASLFDMKHYVRPVLASAGSAVGLYSIGVCIQMNNRRPTYRALYLAVPYAFVMSTVGVLMRLTSKVDDIMRDDPSLRRVFEGRTIDA</sequence>
<feature type="transmembrane region" description="Helical" evidence="1">
    <location>
        <begin position="85"/>
        <end position="106"/>
    </location>
</feature>
<comment type="caution">
    <text evidence="2">The sequence shown here is derived from an EMBL/GenBank/DDBJ whole genome shotgun (WGS) entry which is preliminary data.</text>
</comment>
<accession>A0A7J6MNK0</accession>
<gene>
    <name evidence="2" type="ORF">FOL47_011024</name>
</gene>
<protein>
    <submittedName>
        <fullName evidence="2">Uncharacterized protein</fullName>
    </submittedName>
</protein>
<organism evidence="2 3">
    <name type="scientific">Perkinsus chesapeaki</name>
    <name type="common">Clam parasite</name>
    <name type="synonym">Perkinsus andrewsi</name>
    <dbReference type="NCBI Taxonomy" id="330153"/>
    <lineage>
        <taxon>Eukaryota</taxon>
        <taxon>Sar</taxon>
        <taxon>Alveolata</taxon>
        <taxon>Perkinsozoa</taxon>
        <taxon>Perkinsea</taxon>
        <taxon>Perkinsida</taxon>
        <taxon>Perkinsidae</taxon>
        <taxon>Perkinsus</taxon>
    </lineage>
</organism>
<evidence type="ECO:0000256" key="1">
    <source>
        <dbReference type="SAM" id="Phobius"/>
    </source>
</evidence>
<keyword evidence="3" id="KW-1185">Reference proteome</keyword>
<name>A0A7J6MNK0_PERCH</name>
<keyword evidence="1" id="KW-1133">Transmembrane helix</keyword>
<feature type="transmembrane region" description="Helical" evidence="1">
    <location>
        <begin position="118"/>
        <end position="137"/>
    </location>
</feature>
<reference evidence="2 3" key="1">
    <citation type="submission" date="2020-04" db="EMBL/GenBank/DDBJ databases">
        <title>Perkinsus chesapeaki whole genome sequence.</title>
        <authorList>
            <person name="Bogema D.R."/>
        </authorList>
    </citation>
    <scope>NUCLEOTIDE SEQUENCE [LARGE SCALE GENOMIC DNA]</scope>
    <source>
        <strain evidence="2">ATCC PRA-425</strain>
    </source>
</reference>
<dbReference type="OrthoDB" id="10309608at2759"/>
<dbReference type="Proteomes" id="UP000591131">
    <property type="component" value="Unassembled WGS sequence"/>
</dbReference>
<evidence type="ECO:0000313" key="3">
    <source>
        <dbReference type="Proteomes" id="UP000591131"/>
    </source>
</evidence>
<proteinExistence type="predicted"/>
<dbReference type="EMBL" id="JAAPAO010000091">
    <property type="protein sequence ID" value="KAF4673084.1"/>
    <property type="molecule type" value="Genomic_DNA"/>
</dbReference>
<keyword evidence="1" id="KW-0812">Transmembrane</keyword>
<dbReference type="AlphaFoldDB" id="A0A7J6MNK0"/>
<evidence type="ECO:0000313" key="2">
    <source>
        <dbReference type="EMBL" id="KAF4673084.1"/>
    </source>
</evidence>
<keyword evidence="1" id="KW-0472">Membrane</keyword>